<evidence type="ECO:0000256" key="7">
    <source>
        <dbReference type="ARBA" id="ARBA00023136"/>
    </source>
</evidence>
<sequence length="177" mass="18670">MTAAGHGAPDPGAFDLRTAERLLADLRAETARADTKGSILVGVQGMAAAGLVATLTTRGWRPGVMSTVAQTMWWTGTVCFLVSLGALVAAVAPRYRGRAWQPGMPITHFADVRSAADHGAAALERALHDTDSSARDALLTALRENSRIVVDKYQWLRVGMACFMGALILLPGALLTA</sequence>
<keyword evidence="4" id="KW-0547">Nucleotide-binding</keyword>
<organism evidence="10 11">
    <name type="scientific">Yinghuangia soli</name>
    <dbReference type="NCBI Taxonomy" id="2908204"/>
    <lineage>
        <taxon>Bacteria</taxon>
        <taxon>Bacillati</taxon>
        <taxon>Actinomycetota</taxon>
        <taxon>Actinomycetes</taxon>
        <taxon>Kitasatosporales</taxon>
        <taxon>Streptomycetaceae</taxon>
        <taxon>Yinghuangia</taxon>
    </lineage>
</organism>
<proteinExistence type="predicted"/>
<evidence type="ECO:0000256" key="3">
    <source>
        <dbReference type="ARBA" id="ARBA00022692"/>
    </source>
</evidence>
<keyword evidence="11" id="KW-1185">Reference proteome</keyword>
<feature type="transmembrane region" description="Helical" evidence="8">
    <location>
        <begin position="72"/>
        <end position="92"/>
    </location>
</feature>
<evidence type="ECO:0000256" key="2">
    <source>
        <dbReference type="ARBA" id="ARBA00022475"/>
    </source>
</evidence>
<dbReference type="GO" id="GO:0051607">
    <property type="term" value="P:defense response to virus"/>
    <property type="evidence" value="ECO:0007669"/>
    <property type="project" value="UniProtKB-KW"/>
</dbReference>
<keyword evidence="2" id="KW-1003">Cell membrane</keyword>
<dbReference type="GO" id="GO:0000166">
    <property type="term" value="F:nucleotide binding"/>
    <property type="evidence" value="ECO:0007669"/>
    <property type="project" value="UniProtKB-KW"/>
</dbReference>
<feature type="domain" description="Pycsar effector protein" evidence="9">
    <location>
        <begin position="19"/>
        <end position="175"/>
    </location>
</feature>
<evidence type="ECO:0000313" key="10">
    <source>
        <dbReference type="EMBL" id="MCF2532628.1"/>
    </source>
</evidence>
<protein>
    <submittedName>
        <fullName evidence="10">DUF5706 domain-containing protein</fullName>
    </submittedName>
</protein>
<comment type="caution">
    <text evidence="10">The sequence shown here is derived from an EMBL/GenBank/DDBJ whole genome shotgun (WGS) entry which is preliminary data.</text>
</comment>
<feature type="transmembrane region" description="Helical" evidence="8">
    <location>
        <begin position="155"/>
        <end position="175"/>
    </location>
</feature>
<comment type="subcellular location">
    <subcellularLocation>
        <location evidence="1">Cell membrane</location>
    </subcellularLocation>
</comment>
<dbReference type="GO" id="GO:0005886">
    <property type="term" value="C:plasma membrane"/>
    <property type="evidence" value="ECO:0007669"/>
    <property type="project" value="UniProtKB-SubCell"/>
</dbReference>
<name>A0AA41Q6Z5_9ACTN</name>
<dbReference type="Proteomes" id="UP001165378">
    <property type="component" value="Unassembled WGS sequence"/>
</dbReference>
<keyword evidence="6" id="KW-0051">Antiviral defense</keyword>
<evidence type="ECO:0000256" key="8">
    <source>
        <dbReference type="SAM" id="Phobius"/>
    </source>
</evidence>
<keyword evidence="7 8" id="KW-0472">Membrane</keyword>
<dbReference type="InterPro" id="IPR043760">
    <property type="entry name" value="PycTM_dom"/>
</dbReference>
<evidence type="ECO:0000256" key="6">
    <source>
        <dbReference type="ARBA" id="ARBA00023118"/>
    </source>
</evidence>
<evidence type="ECO:0000256" key="1">
    <source>
        <dbReference type="ARBA" id="ARBA00004236"/>
    </source>
</evidence>
<evidence type="ECO:0000256" key="4">
    <source>
        <dbReference type="ARBA" id="ARBA00022741"/>
    </source>
</evidence>
<keyword evidence="3 8" id="KW-0812">Transmembrane</keyword>
<dbReference type="EMBL" id="JAKFHA010000036">
    <property type="protein sequence ID" value="MCF2532628.1"/>
    <property type="molecule type" value="Genomic_DNA"/>
</dbReference>
<gene>
    <name evidence="10" type="ORF">LZ495_36220</name>
</gene>
<reference evidence="10" key="1">
    <citation type="submission" date="2022-01" db="EMBL/GenBank/DDBJ databases">
        <title>Genome-Based Taxonomic Classification of the Phylum Actinobacteria.</title>
        <authorList>
            <person name="Gao Y."/>
        </authorList>
    </citation>
    <scope>NUCLEOTIDE SEQUENCE</scope>
    <source>
        <strain evidence="10">KLBMP 8922</strain>
    </source>
</reference>
<feature type="transmembrane region" description="Helical" evidence="8">
    <location>
        <begin position="39"/>
        <end position="60"/>
    </location>
</feature>
<keyword evidence="5 8" id="KW-1133">Transmembrane helix</keyword>
<evidence type="ECO:0000259" key="9">
    <source>
        <dbReference type="Pfam" id="PF18967"/>
    </source>
</evidence>
<dbReference type="Pfam" id="PF18967">
    <property type="entry name" value="PycTM"/>
    <property type="match status" value="1"/>
</dbReference>
<evidence type="ECO:0000313" key="11">
    <source>
        <dbReference type="Proteomes" id="UP001165378"/>
    </source>
</evidence>
<accession>A0AA41Q6Z5</accession>
<dbReference type="RefSeq" id="WP_235057402.1">
    <property type="nucleotide sequence ID" value="NZ_JAKFHA010000036.1"/>
</dbReference>
<evidence type="ECO:0000256" key="5">
    <source>
        <dbReference type="ARBA" id="ARBA00022989"/>
    </source>
</evidence>
<dbReference type="AlphaFoldDB" id="A0AA41Q6Z5"/>